<reference evidence="5" key="1">
    <citation type="submission" date="2019-12" db="EMBL/GenBank/DDBJ databases">
        <title>Actinomadura physcomitrii sp. nov., a novel actinomycete isolated from moss [Physcomitrium sphaericum (Ludw) Fuernr].</title>
        <authorList>
            <person name="Zhuang X."/>
        </authorList>
    </citation>
    <scope>NUCLEOTIDE SEQUENCE [LARGE SCALE GENOMIC DNA]</scope>
    <source>
        <strain evidence="5">LD22</strain>
    </source>
</reference>
<dbReference type="PANTHER" id="PTHR30055">
    <property type="entry name" value="HTH-TYPE TRANSCRIPTIONAL REGULATOR RUTR"/>
    <property type="match status" value="1"/>
</dbReference>
<evidence type="ECO:0000256" key="3">
    <source>
        <dbReference type="SAM" id="MobiDB-lite"/>
    </source>
</evidence>
<dbReference type="InterPro" id="IPR036271">
    <property type="entry name" value="Tet_transcr_reg_TetR-rel_C_sf"/>
</dbReference>
<evidence type="ECO:0000313" key="6">
    <source>
        <dbReference type="Proteomes" id="UP000462055"/>
    </source>
</evidence>
<evidence type="ECO:0000313" key="5">
    <source>
        <dbReference type="EMBL" id="MVZ99918.1"/>
    </source>
</evidence>
<name>A0A6I4MB86_9ACTN</name>
<feature type="domain" description="HTH tetR-type" evidence="4">
    <location>
        <begin position="35"/>
        <end position="95"/>
    </location>
</feature>
<dbReference type="PRINTS" id="PR00455">
    <property type="entry name" value="HTHTETR"/>
</dbReference>
<dbReference type="PANTHER" id="PTHR30055:SF237">
    <property type="entry name" value="TRANSCRIPTIONAL REPRESSOR MCE3R"/>
    <property type="match status" value="1"/>
</dbReference>
<protein>
    <submittedName>
        <fullName evidence="5">TetR family transcriptional regulator</fullName>
    </submittedName>
</protein>
<dbReference type="Gene3D" id="1.10.10.60">
    <property type="entry name" value="Homeodomain-like"/>
    <property type="match status" value="1"/>
</dbReference>
<dbReference type="InterPro" id="IPR001647">
    <property type="entry name" value="HTH_TetR"/>
</dbReference>
<dbReference type="PROSITE" id="PS50977">
    <property type="entry name" value="HTH_TETR_2"/>
    <property type="match status" value="1"/>
</dbReference>
<dbReference type="Pfam" id="PF17932">
    <property type="entry name" value="TetR_C_24"/>
    <property type="match status" value="1"/>
</dbReference>
<dbReference type="InterPro" id="IPR050109">
    <property type="entry name" value="HTH-type_TetR-like_transc_reg"/>
</dbReference>
<evidence type="ECO:0000259" key="4">
    <source>
        <dbReference type="PROSITE" id="PS50977"/>
    </source>
</evidence>
<dbReference type="SUPFAM" id="SSF48498">
    <property type="entry name" value="Tetracyclin repressor-like, C-terminal domain"/>
    <property type="match status" value="1"/>
</dbReference>
<feature type="DNA-binding region" description="H-T-H motif" evidence="2">
    <location>
        <begin position="58"/>
        <end position="77"/>
    </location>
</feature>
<dbReference type="Proteomes" id="UP000462055">
    <property type="component" value="Unassembled WGS sequence"/>
</dbReference>
<dbReference type="Gene3D" id="1.10.357.10">
    <property type="entry name" value="Tetracycline Repressor, domain 2"/>
    <property type="match status" value="1"/>
</dbReference>
<dbReference type="InterPro" id="IPR009057">
    <property type="entry name" value="Homeodomain-like_sf"/>
</dbReference>
<gene>
    <name evidence="5" type="ORF">F8568_005905</name>
</gene>
<dbReference type="SUPFAM" id="SSF46689">
    <property type="entry name" value="Homeodomain-like"/>
    <property type="match status" value="1"/>
</dbReference>
<sequence>MGYREPVPSGSSNTSATTPRRRAGRPTSAASKERGDGRTLVTAAAREAFAEYGYHGVSIRAIAKAADVSMSAMYHYYPGKQELLFALLQDGIADYHRICRAALDVAGDDPVAHLDALVGATVRYRATHKVESNLMLSEVRNLNEDFQAQLREPQDAATTTMTEIISAGIRSGQFTTKYPDDARRAVFAMCNSVAHWYDPSGPISLDELVTRYWELAHALVGYREQAD</sequence>
<feature type="region of interest" description="Disordered" evidence="3">
    <location>
        <begin position="1"/>
        <end position="38"/>
    </location>
</feature>
<dbReference type="EMBL" id="WBMS02000003">
    <property type="protein sequence ID" value="MVZ99918.1"/>
    <property type="molecule type" value="Genomic_DNA"/>
</dbReference>
<accession>A0A6I4MB86</accession>
<keyword evidence="1 2" id="KW-0238">DNA-binding</keyword>
<evidence type="ECO:0000256" key="1">
    <source>
        <dbReference type="ARBA" id="ARBA00023125"/>
    </source>
</evidence>
<evidence type="ECO:0000256" key="2">
    <source>
        <dbReference type="PROSITE-ProRule" id="PRU00335"/>
    </source>
</evidence>
<dbReference type="GO" id="GO:0003700">
    <property type="term" value="F:DNA-binding transcription factor activity"/>
    <property type="evidence" value="ECO:0007669"/>
    <property type="project" value="TreeGrafter"/>
</dbReference>
<dbReference type="GO" id="GO:0000976">
    <property type="term" value="F:transcription cis-regulatory region binding"/>
    <property type="evidence" value="ECO:0007669"/>
    <property type="project" value="TreeGrafter"/>
</dbReference>
<organism evidence="5 6">
    <name type="scientific">Actinomadura physcomitrii</name>
    <dbReference type="NCBI Taxonomy" id="2650748"/>
    <lineage>
        <taxon>Bacteria</taxon>
        <taxon>Bacillati</taxon>
        <taxon>Actinomycetota</taxon>
        <taxon>Actinomycetes</taxon>
        <taxon>Streptosporangiales</taxon>
        <taxon>Thermomonosporaceae</taxon>
        <taxon>Actinomadura</taxon>
    </lineage>
</organism>
<keyword evidence="6" id="KW-1185">Reference proteome</keyword>
<dbReference type="Pfam" id="PF00440">
    <property type="entry name" value="TetR_N"/>
    <property type="match status" value="1"/>
</dbReference>
<comment type="caution">
    <text evidence="5">The sequence shown here is derived from an EMBL/GenBank/DDBJ whole genome shotgun (WGS) entry which is preliminary data.</text>
</comment>
<proteinExistence type="predicted"/>
<dbReference type="InterPro" id="IPR041490">
    <property type="entry name" value="KstR2_TetR_C"/>
</dbReference>
<dbReference type="AlphaFoldDB" id="A0A6I4MB86"/>